<sequence length="91" mass="10120">MNRRCEDFIANFTASAFDAGNASRLDLHFAWALGISPDDTCMPWTQKHHDSSPLFDTGDTTQRSTVHFGPKRDLVAELLNTAKKQAPDLTV</sequence>
<protein>
    <submittedName>
        <fullName evidence="1">Uncharacterized protein</fullName>
    </submittedName>
</protein>
<keyword evidence="2" id="KW-1185">Reference proteome</keyword>
<dbReference type="Proteomes" id="UP001218218">
    <property type="component" value="Unassembled WGS sequence"/>
</dbReference>
<comment type="caution">
    <text evidence="1">The sequence shown here is derived from an EMBL/GenBank/DDBJ whole genome shotgun (WGS) entry which is preliminary data.</text>
</comment>
<accession>A0AAD6ZUU4</accession>
<dbReference type="Gene3D" id="3.20.20.80">
    <property type="entry name" value="Glycosidases"/>
    <property type="match status" value="1"/>
</dbReference>
<dbReference type="EMBL" id="JARIHO010000027">
    <property type="protein sequence ID" value="KAJ7339930.1"/>
    <property type="molecule type" value="Genomic_DNA"/>
</dbReference>
<evidence type="ECO:0000313" key="1">
    <source>
        <dbReference type="EMBL" id="KAJ7339930.1"/>
    </source>
</evidence>
<organism evidence="1 2">
    <name type="scientific">Mycena albidolilacea</name>
    <dbReference type="NCBI Taxonomy" id="1033008"/>
    <lineage>
        <taxon>Eukaryota</taxon>
        <taxon>Fungi</taxon>
        <taxon>Dikarya</taxon>
        <taxon>Basidiomycota</taxon>
        <taxon>Agaricomycotina</taxon>
        <taxon>Agaricomycetes</taxon>
        <taxon>Agaricomycetidae</taxon>
        <taxon>Agaricales</taxon>
        <taxon>Marasmiineae</taxon>
        <taxon>Mycenaceae</taxon>
        <taxon>Mycena</taxon>
    </lineage>
</organism>
<reference evidence="1" key="1">
    <citation type="submission" date="2023-03" db="EMBL/GenBank/DDBJ databases">
        <title>Massive genome expansion in bonnet fungi (Mycena s.s.) driven by repeated elements and novel gene families across ecological guilds.</title>
        <authorList>
            <consortium name="Lawrence Berkeley National Laboratory"/>
            <person name="Harder C.B."/>
            <person name="Miyauchi S."/>
            <person name="Viragh M."/>
            <person name="Kuo A."/>
            <person name="Thoen E."/>
            <person name="Andreopoulos B."/>
            <person name="Lu D."/>
            <person name="Skrede I."/>
            <person name="Drula E."/>
            <person name="Henrissat B."/>
            <person name="Morin E."/>
            <person name="Kohler A."/>
            <person name="Barry K."/>
            <person name="LaButti K."/>
            <person name="Morin E."/>
            <person name="Salamov A."/>
            <person name="Lipzen A."/>
            <person name="Mereny Z."/>
            <person name="Hegedus B."/>
            <person name="Baldrian P."/>
            <person name="Stursova M."/>
            <person name="Weitz H."/>
            <person name="Taylor A."/>
            <person name="Grigoriev I.V."/>
            <person name="Nagy L.G."/>
            <person name="Martin F."/>
            <person name="Kauserud H."/>
        </authorList>
    </citation>
    <scope>NUCLEOTIDE SEQUENCE</scope>
    <source>
        <strain evidence="1">CBHHK002</strain>
    </source>
</reference>
<evidence type="ECO:0000313" key="2">
    <source>
        <dbReference type="Proteomes" id="UP001218218"/>
    </source>
</evidence>
<proteinExistence type="predicted"/>
<name>A0AAD6ZUU4_9AGAR</name>
<dbReference type="AlphaFoldDB" id="A0AAD6ZUU4"/>
<gene>
    <name evidence="1" type="ORF">DFH08DRAFT_963960</name>
</gene>